<protein>
    <submittedName>
        <fullName evidence="1">Uncharacterized protein</fullName>
    </submittedName>
</protein>
<name>A0A1D6K7L5_MAIZE</name>
<dbReference type="EMBL" id="CM007647">
    <property type="protein sequence ID" value="ONL99542.1"/>
    <property type="molecule type" value="Genomic_DNA"/>
</dbReference>
<evidence type="ECO:0000313" key="1">
    <source>
        <dbReference type="EMBL" id="ONL99542.1"/>
    </source>
</evidence>
<sequence length="180" mass="18839">MKGSWEEGSASGCISKKNRAATAHGGRRCGGATDCSVAQRATVPVGDDGVRFSLAKGVAAGGRERGYSMVSRTSWAHAPSTAGASEEAPQFLLTKLPRLALLSPHSSPTTPLYLIRGKQGSGSLESGQAVRMASLTEQVKKDELLRTAVGFGLQLCQQICGASICFNELQPVTKKALAYL</sequence>
<gene>
    <name evidence="1" type="ORF">ZEAMMB73_Zm00001d029755</name>
</gene>
<dbReference type="AlphaFoldDB" id="A0A1D6K7L5"/>
<organism evidence="1">
    <name type="scientific">Zea mays</name>
    <name type="common">Maize</name>
    <dbReference type="NCBI Taxonomy" id="4577"/>
    <lineage>
        <taxon>Eukaryota</taxon>
        <taxon>Viridiplantae</taxon>
        <taxon>Streptophyta</taxon>
        <taxon>Embryophyta</taxon>
        <taxon>Tracheophyta</taxon>
        <taxon>Spermatophyta</taxon>
        <taxon>Magnoliopsida</taxon>
        <taxon>Liliopsida</taxon>
        <taxon>Poales</taxon>
        <taxon>Poaceae</taxon>
        <taxon>PACMAD clade</taxon>
        <taxon>Panicoideae</taxon>
        <taxon>Andropogonodae</taxon>
        <taxon>Andropogoneae</taxon>
        <taxon>Tripsacinae</taxon>
        <taxon>Zea</taxon>
    </lineage>
</organism>
<accession>A0A1D6K7L5</accession>
<dbReference type="InParanoid" id="A0A1D6K7L5"/>
<reference evidence="1" key="1">
    <citation type="submission" date="2015-12" db="EMBL/GenBank/DDBJ databases">
        <title>Update maize B73 reference genome by single molecule sequencing technologies.</title>
        <authorList>
            <consortium name="Maize Genome Sequencing Project"/>
            <person name="Ware D."/>
        </authorList>
    </citation>
    <scope>NUCLEOTIDE SEQUENCE [LARGE SCALE GENOMIC DNA]</scope>
    <source>
        <tissue evidence="1">Seedling</tissue>
    </source>
</reference>
<proteinExistence type="predicted"/>